<keyword evidence="15" id="KW-0206">Cytoskeleton</keyword>
<dbReference type="AlphaFoldDB" id="A0A8C6EZV9"/>
<evidence type="ECO:0000256" key="14">
    <source>
        <dbReference type="ARBA" id="ARBA00023136"/>
    </source>
</evidence>
<organism evidence="23 24">
    <name type="scientific">Monodon monoceros</name>
    <name type="common">Narwhal</name>
    <name type="synonym">Ceratodon monodon</name>
    <dbReference type="NCBI Taxonomy" id="40151"/>
    <lineage>
        <taxon>Eukaryota</taxon>
        <taxon>Metazoa</taxon>
        <taxon>Chordata</taxon>
        <taxon>Craniata</taxon>
        <taxon>Vertebrata</taxon>
        <taxon>Euteleostomi</taxon>
        <taxon>Mammalia</taxon>
        <taxon>Eutheria</taxon>
        <taxon>Laurasiatheria</taxon>
        <taxon>Artiodactyla</taxon>
        <taxon>Whippomorpha</taxon>
        <taxon>Cetacea</taxon>
        <taxon>Odontoceti</taxon>
        <taxon>Monodontidae</taxon>
        <taxon>Monodon</taxon>
    </lineage>
</organism>
<keyword evidence="7" id="KW-0597">Phosphoprotein</keyword>
<dbReference type="GeneTree" id="ENSGT00390000016976"/>
<dbReference type="PANTHER" id="PTHR14069">
    <property type="entry name" value="FILENSIN"/>
    <property type="match status" value="1"/>
</dbReference>
<evidence type="ECO:0000256" key="10">
    <source>
        <dbReference type="ARBA" id="ARBA00022737"/>
    </source>
</evidence>
<dbReference type="PANTHER" id="PTHR14069:SF0">
    <property type="entry name" value="FILENSIN"/>
    <property type="match status" value="1"/>
</dbReference>
<evidence type="ECO:0000256" key="15">
    <source>
        <dbReference type="ARBA" id="ARBA00023212"/>
    </source>
</evidence>
<feature type="compositionally biased region" description="Basic and acidic residues" evidence="21">
    <location>
        <begin position="582"/>
        <end position="607"/>
    </location>
</feature>
<dbReference type="FunFam" id="1.20.5.170:FF:000094">
    <property type="entry name" value="Beaded filament structural protein 1"/>
    <property type="match status" value="1"/>
</dbReference>
<dbReference type="Gene3D" id="1.20.5.170">
    <property type="match status" value="1"/>
</dbReference>
<evidence type="ECO:0000256" key="8">
    <source>
        <dbReference type="ARBA" id="ARBA00022613"/>
    </source>
</evidence>
<comment type="subcellular location">
    <subcellularLocation>
        <location evidence="2">Cell membrane</location>
        <topology evidence="2">Peripheral membrane protein</topology>
        <orientation evidence="2">Cytoplasmic side</orientation>
    </subcellularLocation>
    <subcellularLocation>
        <location evidence="3">Cytoplasm</location>
        <location evidence="3">Cell cortex</location>
    </subcellularLocation>
    <subcellularLocation>
        <location evidence="1">Cytoplasm</location>
        <location evidence="1">Cytoskeleton</location>
    </subcellularLocation>
</comment>
<evidence type="ECO:0000256" key="11">
    <source>
        <dbReference type="ARBA" id="ARBA00022754"/>
    </source>
</evidence>
<evidence type="ECO:0000256" key="20">
    <source>
        <dbReference type="SAM" id="Coils"/>
    </source>
</evidence>
<reference evidence="23" key="1">
    <citation type="submission" date="2025-08" db="UniProtKB">
        <authorList>
            <consortium name="Ensembl"/>
        </authorList>
    </citation>
    <scope>IDENTIFICATION</scope>
</reference>
<feature type="region of interest" description="Disordered" evidence="21">
    <location>
        <begin position="361"/>
        <end position="436"/>
    </location>
</feature>
<dbReference type="GO" id="GO:0005886">
    <property type="term" value="C:plasma membrane"/>
    <property type="evidence" value="ECO:0007669"/>
    <property type="project" value="UniProtKB-SubCell"/>
</dbReference>
<keyword evidence="14" id="KW-0472">Membrane</keyword>
<keyword evidence="10" id="KW-0677">Repeat</keyword>
<gene>
    <name evidence="23" type="primary">BFSP1</name>
</gene>
<keyword evidence="24" id="KW-1185">Reference proteome</keyword>
<sequence length="721" mass="79303">MYRRSYVFQARKEQYERAEEAPHPAEPDSLVESRATAPSVAQLQGLGERVAAHVQRARALEQRHAVLRRQLDAFQRLDELAGPEDALARHVEGNRQRARDLSAERTRLERQGAEAQRALCEFRSKYENECECQLLLRDMLKRLNKEADEALLSNLRLQIESQFLQDDISAAKDRYKKNLLEIQTYVSILQQIIQTTPQAAAVTSGMREAKLLTEREVATLQSQLEDGQEVLCLLQAQRAELQAQTAALEQAIRDAHECYDEEIQLYNEQIDTLRKETEEAERSLERSSYDCRQLVVAQQTLRNELDRYHRIIENEGNRLSSAFIETPITLYTVSHGASLSPRHGVKDLARAVQDITIAKPRQKGLPKNVPRKKEIIAKDKADASLEEAPLRGPEDPKPGQVVLKEEGESKLESGDGEASPPTMDGAPEDVPDGGKISKAFEKLGKMVKERVKGPKEPEPPADLYTKGRYVLVSGDANFVDPGFCSFSVPAKGGVVVSKGDDSVAPDSHVEPSPQQPEPPLEDGEGPPQGKDGLEDGQGPPQGKEDGLEDGEGPPQGKDGLEDGQGPPQGKEDGLEDGQGPPQEKEDGHPSTPHTVDKGDEMNAEELKGAQWKQNGQKEEEGAREPCVTVSPGPEGPSTPQSQGPQVTQGGSDGPGAWSSSLPARSPPRTLAYEKVEVMESIEKFSTDSIQTYEETAVIVETVIENTKANKEKLEEKCSSNA</sequence>
<evidence type="ECO:0000256" key="16">
    <source>
        <dbReference type="ARBA" id="ARBA00023288"/>
    </source>
</evidence>
<feature type="region of interest" description="Disordered" evidence="21">
    <location>
        <begin position="13"/>
        <end position="34"/>
    </location>
</feature>
<proteinExistence type="predicted"/>
<evidence type="ECO:0000256" key="9">
    <source>
        <dbReference type="ARBA" id="ARBA00022707"/>
    </source>
</evidence>
<evidence type="ECO:0000313" key="24">
    <source>
        <dbReference type="Proteomes" id="UP000694561"/>
    </source>
</evidence>
<dbReference type="PROSITE" id="PS51842">
    <property type="entry name" value="IF_ROD_2"/>
    <property type="match status" value="1"/>
</dbReference>
<keyword evidence="5" id="KW-1003">Cell membrane</keyword>
<dbReference type="Proteomes" id="UP000694561">
    <property type="component" value="Unplaced"/>
</dbReference>
<protein>
    <recommendedName>
        <fullName evidence="4">Filensin</fullName>
    </recommendedName>
    <alternativeName>
        <fullName evidence="17">Beaded filament structural protein 1</fullName>
    </alternativeName>
</protein>
<feature type="compositionally biased region" description="Basic and acidic residues" evidence="21">
    <location>
        <begin position="371"/>
        <end position="413"/>
    </location>
</feature>
<name>A0A8C6EZV9_MONMO</name>
<evidence type="ECO:0000313" key="23">
    <source>
        <dbReference type="Ensembl" id="ENSMMNP00015000044.1"/>
    </source>
</evidence>
<evidence type="ECO:0000256" key="7">
    <source>
        <dbReference type="ARBA" id="ARBA00022553"/>
    </source>
</evidence>
<keyword evidence="8" id="KW-0273">Eye lens protein</keyword>
<dbReference type="Gene3D" id="1.20.5.1160">
    <property type="entry name" value="Vasodilator-stimulated phosphoprotein"/>
    <property type="match status" value="1"/>
</dbReference>
<dbReference type="InterPro" id="IPR039008">
    <property type="entry name" value="IF_rod_dom"/>
</dbReference>
<evidence type="ECO:0000256" key="1">
    <source>
        <dbReference type="ARBA" id="ARBA00004245"/>
    </source>
</evidence>
<evidence type="ECO:0000256" key="3">
    <source>
        <dbReference type="ARBA" id="ARBA00004544"/>
    </source>
</evidence>
<dbReference type="GO" id="GO:0005212">
    <property type="term" value="F:structural constituent of eye lens"/>
    <property type="evidence" value="ECO:0007669"/>
    <property type="project" value="UniProtKB-KW"/>
</dbReference>
<keyword evidence="12" id="KW-0007">Acetylation</keyword>
<comment type="subunit">
    <text evidence="19">Part of a complex required for lens intermediate filament formation composed of BFSP1, BFSP2 and CRYAA. Identified in a complex that contains VIM, EZR, AHNAK, BFSP1, BFSP2, ANK2, PLEC, PRX and spectrin. Found in a complex composed of PPL (via C-terminal linker domain), BFSP1 and BFSP2 in the retinal lens. Within the complex interacts with BFSP2. Interacts (via C-terminus) with MIP (via C-terminus) in aged lens fiber cells.</text>
</comment>
<feature type="coiled-coil region" evidence="20">
    <location>
        <begin position="43"/>
        <end position="160"/>
    </location>
</feature>
<comment type="function">
    <text evidence="18">Required for the correct formation of lens intermediate filaments as part of a complex composed of BFSP1, BFSP2 and CRYAA. Involved in altering the calcium regulation of MIP water permeability.</text>
</comment>
<feature type="region of interest" description="Disordered" evidence="21">
    <location>
        <begin position="480"/>
        <end position="668"/>
    </location>
</feature>
<keyword evidence="13 20" id="KW-0175">Coiled coil</keyword>
<dbReference type="InterPro" id="IPR042358">
    <property type="entry name" value="BFSP1"/>
</dbReference>
<dbReference type="Pfam" id="PF00038">
    <property type="entry name" value="Filament"/>
    <property type="match status" value="1"/>
</dbReference>
<evidence type="ECO:0000256" key="21">
    <source>
        <dbReference type="SAM" id="MobiDB-lite"/>
    </source>
</evidence>
<feature type="compositionally biased region" description="Polar residues" evidence="21">
    <location>
        <begin position="637"/>
        <end position="649"/>
    </location>
</feature>
<evidence type="ECO:0000256" key="17">
    <source>
        <dbReference type="ARBA" id="ARBA00031415"/>
    </source>
</evidence>
<evidence type="ECO:0000256" key="12">
    <source>
        <dbReference type="ARBA" id="ARBA00022990"/>
    </source>
</evidence>
<dbReference type="GO" id="GO:0048469">
    <property type="term" value="P:cell maturation"/>
    <property type="evidence" value="ECO:0007669"/>
    <property type="project" value="Ensembl"/>
</dbReference>
<keyword evidence="6" id="KW-0963">Cytoplasm</keyword>
<feature type="domain" description="IF rod" evidence="22">
    <location>
        <begin position="39"/>
        <end position="319"/>
    </location>
</feature>
<keyword evidence="16" id="KW-0449">Lipoprotein</keyword>
<dbReference type="GO" id="GO:0070307">
    <property type="term" value="P:lens fiber cell development"/>
    <property type="evidence" value="ECO:0007669"/>
    <property type="project" value="Ensembl"/>
</dbReference>
<evidence type="ECO:0000256" key="5">
    <source>
        <dbReference type="ARBA" id="ARBA00022475"/>
    </source>
</evidence>
<evidence type="ECO:0000256" key="18">
    <source>
        <dbReference type="ARBA" id="ARBA00056753"/>
    </source>
</evidence>
<dbReference type="Ensembl" id="ENSMMNT00015000059.1">
    <property type="protein sequence ID" value="ENSMMNP00015000044.1"/>
    <property type="gene ID" value="ENSMMNG00015000052.1"/>
</dbReference>
<evidence type="ECO:0000256" key="4">
    <source>
        <dbReference type="ARBA" id="ARBA00019025"/>
    </source>
</evidence>
<dbReference type="GO" id="GO:0005938">
    <property type="term" value="C:cell cortex"/>
    <property type="evidence" value="ECO:0007669"/>
    <property type="project" value="UniProtKB-SubCell"/>
</dbReference>
<feature type="coiled-coil region" evidence="20">
    <location>
        <begin position="234"/>
        <end position="283"/>
    </location>
</feature>
<keyword evidence="9" id="KW-0519">Myristate</keyword>
<reference evidence="23" key="2">
    <citation type="submission" date="2025-09" db="UniProtKB">
        <authorList>
            <consortium name="Ensembl"/>
        </authorList>
    </citation>
    <scope>IDENTIFICATION</scope>
</reference>
<evidence type="ECO:0000259" key="22">
    <source>
        <dbReference type="PROSITE" id="PS51842"/>
    </source>
</evidence>
<evidence type="ECO:0000256" key="2">
    <source>
        <dbReference type="ARBA" id="ARBA00004413"/>
    </source>
</evidence>
<dbReference type="GO" id="GO:0045109">
    <property type="term" value="P:intermediate filament organization"/>
    <property type="evidence" value="ECO:0007669"/>
    <property type="project" value="Ensembl"/>
</dbReference>
<accession>A0A8C6EZV9</accession>
<evidence type="ECO:0000256" key="6">
    <source>
        <dbReference type="ARBA" id="ARBA00022490"/>
    </source>
</evidence>
<keyword evidence="11" id="KW-0403">Intermediate filament</keyword>
<dbReference type="SUPFAM" id="SSF64593">
    <property type="entry name" value="Intermediate filament protein, coiled coil region"/>
    <property type="match status" value="1"/>
</dbReference>
<dbReference type="FunFam" id="1.20.5.1160:FF:000009">
    <property type="entry name" value="filensin isoform X2"/>
    <property type="match status" value="1"/>
</dbReference>
<dbReference type="GO" id="GO:0005882">
    <property type="term" value="C:intermediate filament"/>
    <property type="evidence" value="ECO:0007669"/>
    <property type="project" value="UniProtKB-KW"/>
</dbReference>
<evidence type="ECO:0000256" key="19">
    <source>
        <dbReference type="ARBA" id="ARBA00064349"/>
    </source>
</evidence>
<dbReference type="SMART" id="SM01391">
    <property type="entry name" value="Filament"/>
    <property type="match status" value="1"/>
</dbReference>
<evidence type="ECO:0000256" key="13">
    <source>
        <dbReference type="ARBA" id="ARBA00023054"/>
    </source>
</evidence>
<feature type="compositionally biased region" description="Basic and acidic residues" evidence="21">
    <location>
        <begin position="13"/>
        <end position="26"/>
    </location>
</feature>